<protein>
    <submittedName>
        <fullName evidence="1">Cyclic-di-AMP receptor</fullName>
    </submittedName>
</protein>
<evidence type="ECO:0000313" key="2">
    <source>
        <dbReference type="Proteomes" id="UP001210339"/>
    </source>
</evidence>
<dbReference type="Pfam" id="PF06153">
    <property type="entry name" value="CdAMP_rec"/>
    <property type="match status" value="1"/>
</dbReference>
<dbReference type="InterPro" id="IPR011322">
    <property type="entry name" value="N-reg_PII-like_a/b"/>
</dbReference>
<dbReference type="Gene3D" id="3.30.70.120">
    <property type="match status" value="1"/>
</dbReference>
<name>A0ABY7QSJ4_9FIRM</name>
<dbReference type="InterPro" id="IPR015867">
    <property type="entry name" value="N-reg_PII/ATP_PRibTrfase_C"/>
</dbReference>
<organism evidence="1 2">
    <name type="scientific">Peptoniphilus equinus</name>
    <dbReference type="NCBI Taxonomy" id="3016343"/>
    <lineage>
        <taxon>Bacteria</taxon>
        <taxon>Bacillati</taxon>
        <taxon>Bacillota</taxon>
        <taxon>Tissierellia</taxon>
        <taxon>Tissierellales</taxon>
        <taxon>Peptoniphilaceae</taxon>
        <taxon>Peptoniphilus</taxon>
    </lineage>
</organism>
<dbReference type="Proteomes" id="UP001210339">
    <property type="component" value="Chromosome"/>
</dbReference>
<dbReference type="RefSeq" id="WP_271191290.1">
    <property type="nucleotide sequence ID" value="NZ_CP115667.1"/>
</dbReference>
<evidence type="ECO:0000313" key="1">
    <source>
        <dbReference type="EMBL" id="WBW49759.1"/>
    </source>
</evidence>
<dbReference type="SUPFAM" id="SSF54913">
    <property type="entry name" value="GlnB-like"/>
    <property type="match status" value="1"/>
</dbReference>
<accession>A0ABY7QSJ4</accession>
<gene>
    <name evidence="1" type="ORF">O6R05_07080</name>
</gene>
<keyword evidence="1" id="KW-0675">Receptor</keyword>
<dbReference type="InterPro" id="IPR010375">
    <property type="entry name" value="CdAMP_rec"/>
</dbReference>
<dbReference type="PANTHER" id="PTHR38456:SF1">
    <property type="entry name" value="CYCLIC DI-AMP RECEPTOR A"/>
    <property type="match status" value="1"/>
</dbReference>
<dbReference type="PANTHER" id="PTHR38456">
    <property type="entry name" value="CYCLIC DI-AMP RECEPTOR A"/>
    <property type="match status" value="1"/>
</dbReference>
<sequence length="108" mass="11647">MKLILSIVQDVDADNVVERLTEAGFRVTRMSTTGGFLKSGNSTLLSGVEDEQVSAYLSLLQNNAKTREVTRTVQTISIPGTALMPTPVRVTVGGATAFVLNIVDFKKF</sequence>
<dbReference type="EMBL" id="CP115667">
    <property type="protein sequence ID" value="WBW49759.1"/>
    <property type="molecule type" value="Genomic_DNA"/>
</dbReference>
<keyword evidence="2" id="KW-1185">Reference proteome</keyword>
<reference evidence="1 2" key="1">
    <citation type="submission" date="2023-01" db="EMBL/GenBank/DDBJ databases">
        <authorList>
            <person name="Lee S.H."/>
            <person name="Jung H.S."/>
            <person name="Yun J.U."/>
        </authorList>
    </citation>
    <scope>NUCLEOTIDE SEQUENCE [LARGE SCALE GENOMIC DNA]</scope>
    <source>
        <strain evidence="1 2">CBA3646</strain>
    </source>
</reference>
<proteinExistence type="predicted"/>